<evidence type="ECO:0000313" key="2">
    <source>
        <dbReference type="Proteomes" id="UP000266841"/>
    </source>
</evidence>
<keyword evidence="2" id="KW-1185">Reference proteome</keyword>
<proteinExistence type="predicted"/>
<organism evidence="1 2">
    <name type="scientific">Thalassiosira oceanica</name>
    <name type="common">Marine diatom</name>
    <dbReference type="NCBI Taxonomy" id="159749"/>
    <lineage>
        <taxon>Eukaryota</taxon>
        <taxon>Sar</taxon>
        <taxon>Stramenopiles</taxon>
        <taxon>Ochrophyta</taxon>
        <taxon>Bacillariophyta</taxon>
        <taxon>Coscinodiscophyceae</taxon>
        <taxon>Thalassiosirophycidae</taxon>
        <taxon>Thalassiosirales</taxon>
        <taxon>Thalassiosiraceae</taxon>
        <taxon>Thalassiosira</taxon>
    </lineage>
</organism>
<comment type="caution">
    <text evidence="1">The sequence shown here is derived from an EMBL/GenBank/DDBJ whole genome shotgun (WGS) entry which is preliminary data.</text>
</comment>
<reference evidence="1 2" key="1">
    <citation type="journal article" date="2012" name="Genome Biol.">
        <title>Genome and low-iron response of an oceanic diatom adapted to chronic iron limitation.</title>
        <authorList>
            <person name="Lommer M."/>
            <person name="Specht M."/>
            <person name="Roy A.S."/>
            <person name="Kraemer L."/>
            <person name="Andreson R."/>
            <person name="Gutowska M.A."/>
            <person name="Wolf J."/>
            <person name="Bergner S.V."/>
            <person name="Schilhabel M.B."/>
            <person name="Klostermeier U.C."/>
            <person name="Beiko R.G."/>
            <person name="Rosenstiel P."/>
            <person name="Hippler M."/>
            <person name="Laroche J."/>
        </authorList>
    </citation>
    <scope>NUCLEOTIDE SEQUENCE [LARGE SCALE GENOMIC DNA]</scope>
    <source>
        <strain evidence="1 2">CCMP1005</strain>
    </source>
</reference>
<sequence>MEHNKWAKYPFSSPFLAMQQFLPLQCFTSIRLVTVYSTRKVAASVGSPCPTALDSSPLGVDPFRAQRTGLESSLRPYVASKDSPVMAG</sequence>
<dbReference type="EMBL" id="AGNL01011206">
    <property type="protein sequence ID" value="EJK68534.1"/>
    <property type="molecule type" value="Genomic_DNA"/>
</dbReference>
<accession>K0SUA1</accession>
<name>K0SUA1_THAOC</name>
<gene>
    <name evidence="1" type="ORF">THAOC_10274</name>
</gene>
<dbReference type="AlphaFoldDB" id="K0SUA1"/>
<dbReference type="Proteomes" id="UP000266841">
    <property type="component" value="Unassembled WGS sequence"/>
</dbReference>
<protein>
    <submittedName>
        <fullName evidence="1">Uncharacterized protein</fullName>
    </submittedName>
</protein>
<evidence type="ECO:0000313" key="1">
    <source>
        <dbReference type="EMBL" id="EJK68534.1"/>
    </source>
</evidence>